<gene>
    <name evidence="2" type="ORF">NM686_007860</name>
</gene>
<dbReference type="PROSITE" id="PS51257">
    <property type="entry name" value="PROKAR_LIPOPROTEIN"/>
    <property type="match status" value="1"/>
</dbReference>
<sequence>MFKKSVIFFVLALMTLLLGCQKQLKTTDAAASTQSSQIYYTQFSLFQEKNTFRTTNYRKGILIPINTAVTLQAMKSDEAVLRLVDSGQTLTIENVPKHTLDDMQTAFNKIAGLSKVDLSLFSAEERDAIMAGRVIKGMSRKAVLAAIGYPPRHETPSLDVNDWSYWSNRFNRFVVHFKNDKVDSIAE</sequence>
<evidence type="ECO:0000256" key="1">
    <source>
        <dbReference type="SAM" id="SignalP"/>
    </source>
</evidence>
<accession>A0ABY7GPJ3</accession>
<dbReference type="Proteomes" id="UP001162780">
    <property type="component" value="Chromosome"/>
</dbReference>
<feature type="signal peptide" evidence="1">
    <location>
        <begin position="1"/>
        <end position="19"/>
    </location>
</feature>
<name>A0ABY7GPJ3_9GAMM</name>
<proteinExistence type="predicted"/>
<evidence type="ECO:0000313" key="3">
    <source>
        <dbReference type="Proteomes" id="UP001162780"/>
    </source>
</evidence>
<dbReference type="RefSeq" id="WP_255187325.1">
    <property type="nucleotide sequence ID" value="NZ_CP113517.1"/>
</dbReference>
<feature type="chain" id="PRO_5046526398" evidence="1">
    <location>
        <begin position="20"/>
        <end position="187"/>
    </location>
</feature>
<dbReference type="EMBL" id="CP113517">
    <property type="protein sequence ID" value="WAR46420.1"/>
    <property type="molecule type" value="Genomic_DNA"/>
</dbReference>
<keyword evidence="3" id="KW-1185">Reference proteome</keyword>
<organism evidence="2 3">
    <name type="scientific">Methylomonas rapida</name>
    <dbReference type="NCBI Taxonomy" id="2963939"/>
    <lineage>
        <taxon>Bacteria</taxon>
        <taxon>Pseudomonadati</taxon>
        <taxon>Pseudomonadota</taxon>
        <taxon>Gammaproteobacteria</taxon>
        <taxon>Methylococcales</taxon>
        <taxon>Methylococcaceae</taxon>
        <taxon>Methylomonas</taxon>
    </lineage>
</organism>
<protein>
    <submittedName>
        <fullName evidence="2">Uncharacterized protein</fullName>
    </submittedName>
</protein>
<evidence type="ECO:0000313" key="2">
    <source>
        <dbReference type="EMBL" id="WAR46420.1"/>
    </source>
</evidence>
<reference evidence="2" key="1">
    <citation type="submission" date="2022-11" db="EMBL/GenBank/DDBJ databases">
        <title>Methylomonas rapida sp. nov., Carotenoid-Producing Obligate Methanotrophs with High Growth Characteristics and Biotechnological Potential.</title>
        <authorList>
            <person name="Tikhonova E.N."/>
            <person name="Suleimanov R.Z."/>
            <person name="Miroshnikov K."/>
            <person name="Oshkin I.Y."/>
            <person name="Belova S.E."/>
            <person name="Danilova O.V."/>
            <person name="Ashikhmin A."/>
            <person name="Konopkin A."/>
            <person name="But S.Y."/>
            <person name="Khmelenina V.N."/>
            <person name="Kuznetsov N."/>
            <person name="Pimenov N.V."/>
            <person name="Dedysh S.N."/>
        </authorList>
    </citation>
    <scope>NUCLEOTIDE SEQUENCE</scope>
    <source>
        <strain evidence="2">MP1</strain>
    </source>
</reference>
<keyword evidence="1" id="KW-0732">Signal</keyword>